<gene>
    <name evidence="4" type="primary">puhA</name>
    <name evidence="4" type="ORF">NDO55_01560</name>
</gene>
<organism evidence="4 5">
    <name type="scientific">Sphingomicrobium sediminis</name>
    <dbReference type="NCBI Taxonomy" id="2950949"/>
    <lineage>
        <taxon>Bacteria</taxon>
        <taxon>Pseudomonadati</taxon>
        <taxon>Pseudomonadota</taxon>
        <taxon>Alphaproteobacteria</taxon>
        <taxon>Sphingomonadales</taxon>
        <taxon>Sphingomonadaceae</taxon>
        <taxon>Sphingomicrobium</taxon>
    </lineage>
</organism>
<dbReference type="Gene3D" id="3.90.50.10">
    <property type="entry name" value="Photosynthetic Reaction Center, subunit H, domain 2"/>
    <property type="match status" value="1"/>
</dbReference>
<dbReference type="Pfam" id="PF05239">
    <property type="entry name" value="PRC"/>
    <property type="match status" value="1"/>
</dbReference>
<accession>A0A9X2EFB0</accession>
<dbReference type="RefSeq" id="WP_252111767.1">
    <property type="nucleotide sequence ID" value="NZ_JAMSHT010000001.1"/>
</dbReference>
<dbReference type="EMBL" id="JAMSHT010000001">
    <property type="protein sequence ID" value="MCM8556505.1"/>
    <property type="molecule type" value="Genomic_DNA"/>
</dbReference>
<dbReference type="Pfam" id="PF03967">
    <property type="entry name" value="PRCH"/>
    <property type="match status" value="1"/>
</dbReference>
<dbReference type="Gene3D" id="4.10.540.10">
    <property type="entry name" value="Photosynthetic reaction centre, H subunit, N-terminal domain"/>
    <property type="match status" value="1"/>
</dbReference>
<dbReference type="InterPro" id="IPR011033">
    <property type="entry name" value="PRC_barrel-like_sf"/>
</dbReference>
<evidence type="ECO:0000259" key="2">
    <source>
        <dbReference type="Pfam" id="PF03967"/>
    </source>
</evidence>
<keyword evidence="5" id="KW-1185">Reference proteome</keyword>
<dbReference type="SUPFAM" id="SSF50346">
    <property type="entry name" value="PRC-barrel domain"/>
    <property type="match status" value="1"/>
</dbReference>
<dbReference type="GO" id="GO:0030077">
    <property type="term" value="C:plasma membrane light-harvesting complex"/>
    <property type="evidence" value="ECO:0007669"/>
    <property type="project" value="InterPro"/>
</dbReference>
<evidence type="ECO:0000259" key="3">
    <source>
        <dbReference type="Pfam" id="PF05239"/>
    </source>
</evidence>
<sequence length="264" mass="28579">MSDLLTASGAVPIVGNIDLAEIAWWSFVGFFIALIFYLRREDRREGYPVEDAATGIVDTPGGPLSTAEPKEFRLPHGRGSKFAPNNDRDTQTIKGERTFRSPGAPYVPTGNPFEDGLGPAAWANRDKLPDITAHGENRIVPNAMATEISVSKRDPNPVGMTVVGADGAAAGKVAEIWVDRAEHVIRYLEIAIDGGTNVLAPMPMAKVHKGRGFIEIDALKAAQFAGAPRISTPGQITRYEEERIMAYFGGGYLYADAERQEPLV</sequence>
<dbReference type="Proteomes" id="UP001155128">
    <property type="component" value="Unassembled WGS sequence"/>
</dbReference>
<evidence type="ECO:0000256" key="1">
    <source>
        <dbReference type="SAM" id="Phobius"/>
    </source>
</evidence>
<feature type="domain" description="Photosynthetic reaction centre H subunit N-terminal" evidence="2">
    <location>
        <begin position="13"/>
        <end position="141"/>
    </location>
</feature>
<dbReference type="InterPro" id="IPR037097">
    <property type="entry name" value="Photo_RC_H_N_sf"/>
</dbReference>
<dbReference type="AlphaFoldDB" id="A0A9X2EFB0"/>
<keyword evidence="1" id="KW-1133">Transmembrane helix</keyword>
<feature type="transmembrane region" description="Helical" evidence="1">
    <location>
        <begin position="22"/>
        <end position="38"/>
    </location>
</feature>
<dbReference type="InterPro" id="IPR015810">
    <property type="entry name" value="Photo_RC_H_N"/>
</dbReference>
<dbReference type="GO" id="GO:0019684">
    <property type="term" value="P:photosynthesis, light reaction"/>
    <property type="evidence" value="ECO:0007669"/>
    <property type="project" value="InterPro"/>
</dbReference>
<keyword evidence="1" id="KW-0472">Membrane</keyword>
<protein>
    <submittedName>
        <fullName evidence="4">Photosynthetic reaction center subunit H</fullName>
    </submittedName>
</protein>
<keyword evidence="1" id="KW-0812">Transmembrane</keyword>
<dbReference type="InterPro" id="IPR005652">
    <property type="entry name" value="Photo_RC_H"/>
</dbReference>
<dbReference type="InterPro" id="IPR014747">
    <property type="entry name" value="Bac_photo_RC_H_C"/>
</dbReference>
<comment type="caution">
    <text evidence="4">The sequence shown here is derived from an EMBL/GenBank/DDBJ whole genome shotgun (WGS) entry which is preliminary data.</text>
</comment>
<proteinExistence type="predicted"/>
<reference evidence="4" key="1">
    <citation type="submission" date="2022-06" db="EMBL/GenBank/DDBJ databases">
        <title>Sphingomicrobium sedimins sp. nov., a marine bacterium isolated from tidal flat.</title>
        <authorList>
            <person name="Kim C.-H."/>
            <person name="Yoo Y."/>
            <person name="Kim J.-J."/>
        </authorList>
    </citation>
    <scope>NUCLEOTIDE SEQUENCE</scope>
    <source>
        <strain evidence="4">GRR-S6-50</strain>
    </source>
</reference>
<feature type="domain" description="PRC-barrel" evidence="3">
    <location>
        <begin position="153"/>
        <end position="222"/>
    </location>
</feature>
<dbReference type="InterPro" id="IPR027275">
    <property type="entry name" value="PRC-brl_dom"/>
</dbReference>
<evidence type="ECO:0000313" key="5">
    <source>
        <dbReference type="Proteomes" id="UP001155128"/>
    </source>
</evidence>
<name>A0A9X2EFB0_9SPHN</name>
<evidence type="ECO:0000313" key="4">
    <source>
        <dbReference type="EMBL" id="MCM8556505.1"/>
    </source>
</evidence>
<dbReference type="SUPFAM" id="SSF81490">
    <property type="entry name" value="Photosystem II reaction centre subunit H, transmembrane region"/>
    <property type="match status" value="1"/>
</dbReference>
<dbReference type="NCBIfam" id="TIGR01150">
    <property type="entry name" value="puhA"/>
    <property type="match status" value="1"/>
</dbReference>